<reference evidence="2" key="1">
    <citation type="submission" date="2021-04" db="EMBL/GenBank/DDBJ databases">
        <title>Dactylosporangium aurantiacum NRRL B-8018 full assembly.</title>
        <authorList>
            <person name="Hartkoorn R.C."/>
            <person name="Beaudoing E."/>
            <person name="Hot D."/>
        </authorList>
    </citation>
    <scope>NUCLEOTIDE SEQUENCE</scope>
    <source>
        <strain evidence="2">NRRL B-8018</strain>
    </source>
</reference>
<feature type="region of interest" description="Disordered" evidence="1">
    <location>
        <begin position="285"/>
        <end position="305"/>
    </location>
</feature>
<feature type="compositionally biased region" description="Pro residues" evidence="1">
    <location>
        <begin position="294"/>
        <end position="305"/>
    </location>
</feature>
<keyword evidence="3" id="KW-1185">Reference proteome</keyword>
<protein>
    <submittedName>
        <fullName evidence="2">Uncharacterized protein</fullName>
    </submittedName>
</protein>
<accession>A0A9Q9MHP4</accession>
<dbReference type="KEGG" id="daur:Daura_12890"/>
<dbReference type="AlphaFoldDB" id="A0A9Q9MHP4"/>
<dbReference type="RefSeq" id="WP_033361441.1">
    <property type="nucleotide sequence ID" value="NZ_CP073767.1"/>
</dbReference>
<evidence type="ECO:0000313" key="2">
    <source>
        <dbReference type="EMBL" id="UWZ56979.1"/>
    </source>
</evidence>
<sequence length="305" mass="33134">MSETINDRDAARRLAREGRWQDLRRLLLTSVDTDTGPVNAWCRFHETHGTIEDYLDDVEPARRAAAGRTDAAVEAGEPAPALHDEIWFGLVTASLRGRRTAVTPDLLELAVADGVWSVRQAVAHLHRDRRIRPGHGQDLLGLLPHAPVADRPELLALASAAVAGIPEPYRRVHGWIALLPHLAPGQRAAAVAAALDAVLACHDAYREEALAGIVAHLSPRQLERAAVAAADSPYPDRRARMLALLVPHAPDRWLPQLFATALASTHEPARAHLLAALAPRLPAGPRRRALAPPARWPTRPPARSC</sequence>
<dbReference type="Proteomes" id="UP001058003">
    <property type="component" value="Chromosome"/>
</dbReference>
<organism evidence="2 3">
    <name type="scientific">Dactylosporangium aurantiacum</name>
    <dbReference type="NCBI Taxonomy" id="35754"/>
    <lineage>
        <taxon>Bacteria</taxon>
        <taxon>Bacillati</taxon>
        <taxon>Actinomycetota</taxon>
        <taxon>Actinomycetes</taxon>
        <taxon>Micromonosporales</taxon>
        <taxon>Micromonosporaceae</taxon>
        <taxon>Dactylosporangium</taxon>
    </lineage>
</organism>
<evidence type="ECO:0000313" key="3">
    <source>
        <dbReference type="Proteomes" id="UP001058003"/>
    </source>
</evidence>
<evidence type="ECO:0000256" key="1">
    <source>
        <dbReference type="SAM" id="MobiDB-lite"/>
    </source>
</evidence>
<gene>
    <name evidence="2" type="ORF">Daura_12890</name>
</gene>
<proteinExistence type="predicted"/>
<dbReference type="EMBL" id="CP073767">
    <property type="protein sequence ID" value="UWZ56979.1"/>
    <property type="molecule type" value="Genomic_DNA"/>
</dbReference>
<name>A0A9Q9MHP4_9ACTN</name>